<dbReference type="OrthoDB" id="10020612at2"/>
<keyword evidence="2" id="KW-0472">Membrane</keyword>
<evidence type="ECO:0000256" key="1">
    <source>
        <dbReference type="SAM" id="Coils"/>
    </source>
</evidence>
<dbReference type="STRING" id="339866.GCA_001418255_01482"/>
<gene>
    <name evidence="3" type="ORF">Ga0061069_104252</name>
</gene>
<reference evidence="4" key="1">
    <citation type="submission" date="2015-08" db="EMBL/GenBank/DDBJ databases">
        <authorList>
            <person name="Varghese N."/>
        </authorList>
    </citation>
    <scope>NUCLEOTIDE SEQUENCE [LARGE SCALE GENOMIC DNA]</scope>
    <source>
        <strain evidence="4">DSM 18181</strain>
    </source>
</reference>
<evidence type="ECO:0000313" key="3">
    <source>
        <dbReference type="EMBL" id="CUA96710.1"/>
    </source>
</evidence>
<keyword evidence="2" id="KW-1133">Transmembrane helix</keyword>
<organism evidence="3 4">
    <name type="scientific">Thiomonas bhubaneswarensis</name>
    <dbReference type="NCBI Taxonomy" id="339866"/>
    <lineage>
        <taxon>Bacteria</taxon>
        <taxon>Pseudomonadati</taxon>
        <taxon>Pseudomonadota</taxon>
        <taxon>Betaproteobacteria</taxon>
        <taxon>Burkholderiales</taxon>
        <taxon>Thiomonas</taxon>
    </lineage>
</organism>
<accession>A0A0K6I0Q5</accession>
<feature type="coiled-coil region" evidence="1">
    <location>
        <begin position="104"/>
        <end position="162"/>
    </location>
</feature>
<keyword evidence="2" id="KW-0812">Transmembrane</keyword>
<protein>
    <submittedName>
        <fullName evidence="3">Uncharacterized protein</fullName>
    </submittedName>
</protein>
<dbReference type="RefSeq" id="WP_055450379.1">
    <property type="nucleotide sequence ID" value="NZ_CYHF01000004.1"/>
</dbReference>
<name>A0A0K6I0Q5_9BURK</name>
<feature type="transmembrane region" description="Helical" evidence="2">
    <location>
        <begin position="35"/>
        <end position="60"/>
    </location>
</feature>
<feature type="transmembrane region" description="Helical" evidence="2">
    <location>
        <begin position="9"/>
        <end position="29"/>
    </location>
</feature>
<sequence length="392" mass="42529">MMRNPQRRLLWLSLMALIWGAGLVALVWVDTEPPLLLTAWCAGAALLVVLAFYLGLLFRLDVLQMQHIQRERLLAPAASQRDDAPVSAIWQPLVDVVAAIRPALDQAKDDKARLDALASALEAERARGLALQRQVAQAEARLAALRGQAQQAAQALSSLESAWLNTQPWPDAPTGQGKDKTDLAGQSHVEAFQALEEAVEELQTAMEAQAVAMNERDAAIRAYVQAREATSEQSALQQRRYAERLAQSAEALTLLGLNLRLQLSHLASDPAAEGLPLEQTETDLDALLASAGEMNLQTAPALDDLPTVPEPFPNQAATNSDAAQARLRASLNAVAQAIAAAQQAGERQRLHQEHCREALGQRTAARAQIQTTVSHVRETLGRAVRESVQERN</sequence>
<evidence type="ECO:0000256" key="2">
    <source>
        <dbReference type="SAM" id="Phobius"/>
    </source>
</evidence>
<dbReference type="AlphaFoldDB" id="A0A0K6I0Q5"/>
<evidence type="ECO:0000313" key="4">
    <source>
        <dbReference type="Proteomes" id="UP000183649"/>
    </source>
</evidence>
<proteinExistence type="predicted"/>
<keyword evidence="1" id="KW-0175">Coiled coil</keyword>
<keyword evidence="4" id="KW-1185">Reference proteome</keyword>
<dbReference type="Proteomes" id="UP000183649">
    <property type="component" value="Unassembled WGS sequence"/>
</dbReference>
<dbReference type="EMBL" id="CYHF01000004">
    <property type="protein sequence ID" value="CUA96710.1"/>
    <property type="molecule type" value="Genomic_DNA"/>
</dbReference>